<comment type="caution">
    <text evidence="2">The sequence shown here is derived from an EMBL/GenBank/DDBJ whole genome shotgun (WGS) entry which is preliminary data.</text>
</comment>
<evidence type="ECO:0000313" key="3">
    <source>
        <dbReference type="Proteomes" id="UP000444318"/>
    </source>
</evidence>
<keyword evidence="1" id="KW-1133">Transmembrane helix</keyword>
<keyword evidence="1" id="KW-0812">Transmembrane</keyword>
<sequence length="248" mass="28047">MNALISRTSASGLIKLTGRISDYRVSRESASFVFTESDQTKLGVVAIAAALAGMGGQAMSTTSNATALEEEADYVEFNLGEKIVKGWLWRSPFKNGDYVEVAAEWQIDHYETFGVCRPEDKILALYPHCSRAKTRHIKNALKWWLIITVIFETTLILSFATDGWDDFLRFWTKSFEEDGAWFLSGMAVAFGIAIFSMAKKWMPFVNLAEKVFKILNLPNASNLDLVKSSKNQRKNNDLPEFGSMYFRY</sequence>
<dbReference type="EMBL" id="WHUF01000007">
    <property type="protein sequence ID" value="MQA22812.1"/>
    <property type="molecule type" value="Genomic_DNA"/>
</dbReference>
<accession>A0A843SHQ7</accession>
<protein>
    <submittedName>
        <fullName evidence="2">Uncharacterized protein</fullName>
    </submittedName>
</protein>
<dbReference type="Proteomes" id="UP000444318">
    <property type="component" value="Unassembled WGS sequence"/>
</dbReference>
<keyword evidence="3" id="KW-1185">Reference proteome</keyword>
<dbReference type="InterPro" id="IPR048130">
    <property type="entry name" value="T6SS_ExIF-like"/>
</dbReference>
<keyword evidence="1" id="KW-0472">Membrane</keyword>
<organism evidence="2 3">
    <name type="scientific">Rugamonas rivuli</name>
    <dbReference type="NCBI Taxonomy" id="2743358"/>
    <lineage>
        <taxon>Bacteria</taxon>
        <taxon>Pseudomonadati</taxon>
        <taxon>Pseudomonadota</taxon>
        <taxon>Betaproteobacteria</taxon>
        <taxon>Burkholderiales</taxon>
        <taxon>Oxalobacteraceae</taxon>
        <taxon>Telluria group</taxon>
        <taxon>Rugamonas</taxon>
    </lineage>
</organism>
<reference evidence="2 3" key="1">
    <citation type="submission" date="2019-10" db="EMBL/GenBank/DDBJ databases">
        <title>Two novel species isolated from a subtropical stream in China.</title>
        <authorList>
            <person name="Lu H."/>
        </authorList>
    </citation>
    <scope>NUCLEOTIDE SEQUENCE [LARGE SCALE GENOMIC DNA]</scope>
    <source>
        <strain evidence="2 3">FT103W</strain>
    </source>
</reference>
<proteinExistence type="predicted"/>
<name>A0A843SHQ7_9BURK</name>
<dbReference type="AlphaFoldDB" id="A0A843SHQ7"/>
<feature type="transmembrane region" description="Helical" evidence="1">
    <location>
        <begin position="141"/>
        <end position="160"/>
    </location>
</feature>
<evidence type="ECO:0000313" key="2">
    <source>
        <dbReference type="EMBL" id="MQA22812.1"/>
    </source>
</evidence>
<evidence type="ECO:0000256" key="1">
    <source>
        <dbReference type="SAM" id="Phobius"/>
    </source>
</evidence>
<dbReference type="NCBIfam" id="NF041560">
    <property type="entry name" value="T6SS_Burk_ExIF"/>
    <property type="match status" value="1"/>
</dbReference>
<feature type="transmembrane region" description="Helical" evidence="1">
    <location>
        <begin position="180"/>
        <end position="198"/>
    </location>
</feature>
<gene>
    <name evidence="2" type="ORF">GEV01_25140</name>
</gene>